<comment type="caution">
    <text evidence="1">The sequence shown here is derived from an EMBL/GenBank/DDBJ whole genome shotgun (WGS) entry which is preliminary data.</text>
</comment>
<dbReference type="Proteomes" id="UP001500840">
    <property type="component" value="Unassembled WGS sequence"/>
</dbReference>
<sequence>MSTPPSNATQVVSKFLYQHHFEQSEAAIIVLRLQPTVTLIAANDRARGTFGLPKDWSADRPDNYQNASIAEQILATTEIVDDARARSHHHRCKLGLVQWTPFAEDDASYAVLTILSASESSVTKATADNEITDLQPDTVPNPESMNAMAVAHWLKTFIHQVSQPLHVNQNTADILQIEAEQNKIDSQSIQPRLERMQFAGNLLRECLSDLRKQIQLMSFEFSHVDIQETLQCVATEFQRKHAAPLQLQLSSLGPKRFIHGNATLLKEALSSSLDLLWGKRREEPIHPDRDDAPDSCLSLSAFDEDGHIQIQITVNSESENSIKFVDYPLMKQTHMKLMPAATWGVCESIIQAHYGELRHEENEESEQIQIRLPESCDRTQQPNINVALHRAWSQPGDAT</sequence>
<keyword evidence="2" id="KW-1185">Reference proteome</keyword>
<evidence type="ECO:0000313" key="2">
    <source>
        <dbReference type="Proteomes" id="UP001500840"/>
    </source>
</evidence>
<organism evidence="1 2">
    <name type="scientific">Novipirellula rosea</name>
    <dbReference type="NCBI Taxonomy" id="1031540"/>
    <lineage>
        <taxon>Bacteria</taxon>
        <taxon>Pseudomonadati</taxon>
        <taxon>Planctomycetota</taxon>
        <taxon>Planctomycetia</taxon>
        <taxon>Pirellulales</taxon>
        <taxon>Pirellulaceae</taxon>
        <taxon>Novipirellula</taxon>
    </lineage>
</organism>
<protein>
    <submittedName>
        <fullName evidence="1">Uncharacterized protein</fullName>
    </submittedName>
</protein>
<dbReference type="RefSeq" id="WP_345318332.1">
    <property type="nucleotide sequence ID" value="NZ_BAABGA010000005.1"/>
</dbReference>
<accession>A0ABP8M3E0</accession>
<dbReference type="EMBL" id="BAABGA010000005">
    <property type="protein sequence ID" value="GAA4443441.1"/>
    <property type="molecule type" value="Genomic_DNA"/>
</dbReference>
<reference evidence="2" key="1">
    <citation type="journal article" date="2019" name="Int. J. Syst. Evol. Microbiol.">
        <title>The Global Catalogue of Microorganisms (GCM) 10K type strain sequencing project: providing services to taxonomists for standard genome sequencing and annotation.</title>
        <authorList>
            <consortium name="The Broad Institute Genomics Platform"/>
            <consortium name="The Broad Institute Genome Sequencing Center for Infectious Disease"/>
            <person name="Wu L."/>
            <person name="Ma J."/>
        </authorList>
    </citation>
    <scope>NUCLEOTIDE SEQUENCE [LARGE SCALE GENOMIC DNA]</scope>
    <source>
        <strain evidence="2">JCM 17759</strain>
    </source>
</reference>
<name>A0ABP8M3E0_9BACT</name>
<gene>
    <name evidence="1" type="ORF">GCM10023156_00520</name>
</gene>
<evidence type="ECO:0000313" key="1">
    <source>
        <dbReference type="EMBL" id="GAA4443441.1"/>
    </source>
</evidence>
<proteinExistence type="predicted"/>